<evidence type="ECO:0000256" key="3">
    <source>
        <dbReference type="ARBA" id="ARBA00022692"/>
    </source>
</evidence>
<dbReference type="PANTHER" id="PTHR12677:SF59">
    <property type="entry name" value="GOLGI APPARATUS MEMBRANE PROTEIN TVP38-RELATED"/>
    <property type="match status" value="1"/>
</dbReference>
<evidence type="ECO:0000256" key="6">
    <source>
        <dbReference type="RuleBase" id="RU366058"/>
    </source>
</evidence>
<feature type="transmembrane region" description="Helical" evidence="6">
    <location>
        <begin position="88"/>
        <end position="109"/>
    </location>
</feature>
<evidence type="ECO:0000256" key="2">
    <source>
        <dbReference type="ARBA" id="ARBA00022475"/>
    </source>
</evidence>
<evidence type="ECO:0000313" key="9">
    <source>
        <dbReference type="Proteomes" id="UP001595711"/>
    </source>
</evidence>
<feature type="transmembrane region" description="Helical" evidence="6">
    <location>
        <begin position="164"/>
        <end position="186"/>
    </location>
</feature>
<evidence type="ECO:0000256" key="1">
    <source>
        <dbReference type="ARBA" id="ARBA00004651"/>
    </source>
</evidence>
<dbReference type="EMBL" id="JBHRYJ010000006">
    <property type="protein sequence ID" value="MFC3677909.1"/>
    <property type="molecule type" value="Genomic_DNA"/>
</dbReference>
<feature type="domain" description="VTT" evidence="7">
    <location>
        <begin position="71"/>
        <end position="184"/>
    </location>
</feature>
<keyword evidence="4 6" id="KW-1133">Transmembrane helix</keyword>
<dbReference type="RefSeq" id="WP_379729522.1">
    <property type="nucleotide sequence ID" value="NZ_JBHRYJ010000006.1"/>
</dbReference>
<evidence type="ECO:0000256" key="4">
    <source>
        <dbReference type="ARBA" id="ARBA00022989"/>
    </source>
</evidence>
<name>A0ABV7VKA4_9PROT</name>
<evidence type="ECO:0000256" key="5">
    <source>
        <dbReference type="ARBA" id="ARBA00023136"/>
    </source>
</evidence>
<keyword evidence="3 6" id="KW-0812">Transmembrane</keyword>
<keyword evidence="5 6" id="KW-0472">Membrane</keyword>
<keyword evidence="2 6" id="KW-1003">Cell membrane</keyword>
<dbReference type="PANTHER" id="PTHR12677">
    <property type="entry name" value="GOLGI APPARATUS MEMBRANE PROTEIN TVP38-RELATED"/>
    <property type="match status" value="1"/>
</dbReference>
<feature type="transmembrane region" description="Helical" evidence="6">
    <location>
        <begin position="57"/>
        <end position="81"/>
    </location>
</feature>
<comment type="similarity">
    <text evidence="6">Belongs to the TVP38/TMEM64 family.</text>
</comment>
<feature type="transmembrane region" description="Helical" evidence="6">
    <location>
        <begin position="133"/>
        <end position="152"/>
    </location>
</feature>
<evidence type="ECO:0000259" key="7">
    <source>
        <dbReference type="Pfam" id="PF09335"/>
    </source>
</evidence>
<dbReference type="InterPro" id="IPR015414">
    <property type="entry name" value="TMEM64"/>
</dbReference>
<comment type="caution">
    <text evidence="8">The sequence shown here is derived from an EMBL/GenBank/DDBJ whole genome shotgun (WGS) entry which is preliminary data.</text>
</comment>
<gene>
    <name evidence="8" type="ORF">ACFOOQ_20315</name>
</gene>
<feature type="transmembrane region" description="Helical" evidence="6">
    <location>
        <begin position="206"/>
        <end position="223"/>
    </location>
</feature>
<proteinExistence type="inferred from homology"/>
<evidence type="ECO:0000313" key="8">
    <source>
        <dbReference type="EMBL" id="MFC3677909.1"/>
    </source>
</evidence>
<comment type="subcellular location">
    <subcellularLocation>
        <location evidence="1 6">Cell membrane</location>
        <topology evidence="1 6">Multi-pass membrane protein</topology>
    </subcellularLocation>
</comment>
<reference evidence="9" key="1">
    <citation type="journal article" date="2019" name="Int. J. Syst. Evol. Microbiol.">
        <title>The Global Catalogue of Microorganisms (GCM) 10K type strain sequencing project: providing services to taxonomists for standard genome sequencing and annotation.</title>
        <authorList>
            <consortium name="The Broad Institute Genomics Platform"/>
            <consortium name="The Broad Institute Genome Sequencing Center for Infectious Disease"/>
            <person name="Wu L."/>
            <person name="Ma J."/>
        </authorList>
    </citation>
    <scope>NUCLEOTIDE SEQUENCE [LARGE SCALE GENOMIC DNA]</scope>
    <source>
        <strain evidence="9">KCTC 42182</strain>
    </source>
</reference>
<keyword evidence="9" id="KW-1185">Reference proteome</keyword>
<organism evidence="8 9">
    <name type="scientific">Ferrovibrio xuzhouensis</name>
    <dbReference type="NCBI Taxonomy" id="1576914"/>
    <lineage>
        <taxon>Bacteria</taxon>
        <taxon>Pseudomonadati</taxon>
        <taxon>Pseudomonadota</taxon>
        <taxon>Alphaproteobacteria</taxon>
        <taxon>Rhodospirillales</taxon>
        <taxon>Rhodospirillaceae</taxon>
        <taxon>Ferrovibrio</taxon>
    </lineage>
</organism>
<protein>
    <recommendedName>
        <fullName evidence="6">TVP38/TMEM64 family membrane protein</fullName>
    </recommendedName>
</protein>
<dbReference type="Proteomes" id="UP001595711">
    <property type="component" value="Unassembled WGS sequence"/>
</dbReference>
<sequence>MAAKRFIPLTLLMLGLAAFLALDLRHVFSPDALRLHQAEWQDWIAVHPLLGPAAYTLLYAAVVACSLPVASFVTVVGGFLFGAWFGTLWTALGATAGAAIVFLAARTALGDRLRARAGSRLARLEAEFRDNGFSYLLFLRLVPAFPFWLVNIAPAMIGMPLGRFMAATALGILPGTFAFAYFGYGLQATLRQSEHLSLRAVLSPEILIGLTLLALLSLLPVWIRRRRHRSHND</sequence>
<dbReference type="Pfam" id="PF09335">
    <property type="entry name" value="VTT_dom"/>
    <property type="match status" value="1"/>
</dbReference>
<accession>A0ABV7VKA4</accession>
<dbReference type="InterPro" id="IPR032816">
    <property type="entry name" value="VTT_dom"/>
</dbReference>